<feature type="region of interest" description="Disordered" evidence="1">
    <location>
        <begin position="631"/>
        <end position="653"/>
    </location>
</feature>
<feature type="domain" description="Glutathione synthase substrate-binding" evidence="2">
    <location>
        <begin position="548"/>
        <end position="599"/>
    </location>
</feature>
<dbReference type="InterPro" id="IPR004887">
    <property type="entry name" value="GSH_synth_subst-bd"/>
</dbReference>
<dbReference type="GO" id="GO:0005524">
    <property type="term" value="F:ATP binding"/>
    <property type="evidence" value="ECO:0007669"/>
    <property type="project" value="InterPro"/>
</dbReference>
<feature type="region of interest" description="Disordered" evidence="1">
    <location>
        <begin position="1"/>
        <end position="32"/>
    </location>
</feature>
<feature type="compositionally biased region" description="Basic and acidic residues" evidence="1">
    <location>
        <begin position="502"/>
        <end position="531"/>
    </location>
</feature>
<feature type="compositionally biased region" description="Low complexity" evidence="1">
    <location>
        <begin position="1"/>
        <end position="14"/>
    </location>
</feature>
<name>A0A2C6KLV7_9APIC</name>
<keyword evidence="4" id="KW-1185">Reference proteome</keyword>
<dbReference type="VEuPathDB" id="ToxoDB:CSUI_008574"/>
<gene>
    <name evidence="3" type="ORF">CSUI_008574</name>
</gene>
<dbReference type="EMBL" id="MIGC01004835">
    <property type="protein sequence ID" value="PHJ17608.1"/>
    <property type="molecule type" value="Genomic_DNA"/>
</dbReference>
<dbReference type="OrthoDB" id="2020073at2759"/>
<dbReference type="Pfam" id="PF03917">
    <property type="entry name" value="GSH_synth_ATP"/>
    <property type="match status" value="4"/>
</dbReference>
<evidence type="ECO:0000313" key="4">
    <source>
        <dbReference type="Proteomes" id="UP000221165"/>
    </source>
</evidence>
<dbReference type="SUPFAM" id="SSF52440">
    <property type="entry name" value="PreATP-grasp domain"/>
    <property type="match status" value="2"/>
</dbReference>
<feature type="region of interest" description="Disordered" evidence="1">
    <location>
        <begin position="293"/>
        <end position="332"/>
    </location>
</feature>
<feature type="compositionally biased region" description="Basic and acidic residues" evidence="1">
    <location>
        <begin position="1123"/>
        <end position="1186"/>
    </location>
</feature>
<feature type="region of interest" description="Disordered" evidence="1">
    <location>
        <begin position="1123"/>
        <end position="1200"/>
    </location>
</feature>
<feature type="compositionally biased region" description="Basic and acidic residues" evidence="1">
    <location>
        <begin position="293"/>
        <end position="315"/>
    </location>
</feature>
<protein>
    <submittedName>
        <fullName evidence="3">Eukaryotic glutathione atp binding domain-containing protein</fullName>
    </submittedName>
</protein>
<feature type="region of interest" description="Disordered" evidence="1">
    <location>
        <begin position="867"/>
        <end position="968"/>
    </location>
</feature>
<dbReference type="GO" id="GO:0043295">
    <property type="term" value="F:glutathione binding"/>
    <property type="evidence" value="ECO:0007669"/>
    <property type="project" value="TreeGrafter"/>
</dbReference>
<dbReference type="InterPro" id="IPR014709">
    <property type="entry name" value="Glutathione_synthase_C_euk"/>
</dbReference>
<reference evidence="3 4" key="1">
    <citation type="journal article" date="2017" name="Int. J. Parasitol.">
        <title>The genome of the protozoan parasite Cystoisospora suis and a reverse vaccinology approach to identify vaccine candidates.</title>
        <authorList>
            <person name="Palmieri N."/>
            <person name="Shrestha A."/>
            <person name="Ruttkowski B."/>
            <person name="Beck T."/>
            <person name="Vogl C."/>
            <person name="Tomley F."/>
            <person name="Blake D.P."/>
            <person name="Joachim A."/>
        </authorList>
    </citation>
    <scope>NUCLEOTIDE SEQUENCE [LARGE SCALE GENOMIC DNA]</scope>
    <source>
        <strain evidence="3 4">Wien I</strain>
    </source>
</reference>
<feature type="region of interest" description="Disordered" evidence="1">
    <location>
        <begin position="1030"/>
        <end position="1097"/>
    </location>
</feature>
<dbReference type="Pfam" id="PF03199">
    <property type="entry name" value="GSH_synthase"/>
    <property type="match status" value="2"/>
</dbReference>
<feature type="compositionally biased region" description="Basic and acidic residues" evidence="1">
    <location>
        <begin position="86"/>
        <end position="100"/>
    </location>
</feature>
<proteinExistence type="predicted"/>
<dbReference type="GeneID" id="94431913"/>
<feature type="compositionally biased region" description="Basic and acidic residues" evidence="1">
    <location>
        <begin position="1047"/>
        <end position="1088"/>
    </location>
</feature>
<dbReference type="GO" id="GO:0005829">
    <property type="term" value="C:cytosol"/>
    <property type="evidence" value="ECO:0007669"/>
    <property type="project" value="TreeGrafter"/>
</dbReference>
<organism evidence="3 4">
    <name type="scientific">Cystoisospora suis</name>
    <dbReference type="NCBI Taxonomy" id="483139"/>
    <lineage>
        <taxon>Eukaryota</taxon>
        <taxon>Sar</taxon>
        <taxon>Alveolata</taxon>
        <taxon>Apicomplexa</taxon>
        <taxon>Conoidasida</taxon>
        <taxon>Coccidia</taxon>
        <taxon>Eucoccidiorida</taxon>
        <taxon>Eimeriorina</taxon>
        <taxon>Sarcocystidae</taxon>
        <taxon>Cystoisospora</taxon>
    </lineage>
</organism>
<dbReference type="GO" id="GO:0004363">
    <property type="term" value="F:glutathione synthase activity"/>
    <property type="evidence" value="ECO:0007669"/>
    <property type="project" value="InterPro"/>
</dbReference>
<dbReference type="RefSeq" id="XP_067919326.1">
    <property type="nucleotide sequence ID" value="XM_068068702.1"/>
</dbReference>
<feature type="region of interest" description="Disordered" evidence="1">
    <location>
        <begin position="502"/>
        <end position="537"/>
    </location>
</feature>
<feature type="compositionally biased region" description="Basic and acidic residues" evidence="1">
    <location>
        <begin position="771"/>
        <end position="806"/>
    </location>
</feature>
<dbReference type="AlphaFoldDB" id="A0A2C6KLV7"/>
<dbReference type="Gene3D" id="3.40.50.1760">
    <property type="entry name" value="Glutathione synthase, substrate-binding domain superfamily, eukaryotic"/>
    <property type="match status" value="2"/>
</dbReference>
<dbReference type="PANTHER" id="PTHR11130">
    <property type="entry name" value="GLUTATHIONE SYNTHETASE"/>
    <property type="match status" value="1"/>
</dbReference>
<dbReference type="Proteomes" id="UP000221165">
    <property type="component" value="Unassembled WGS sequence"/>
</dbReference>
<sequence>MSSVNSSLFSCSSSPPCLIAETDGKEEEDEKDDEVFRLFSAFKENLERSPSQQKDQQPSHMAMIPCVSAYVLWIFLRCMYTPRRRDVDHHGETHGRDRSLTHPSDGGEEDFSSLLSLDSDNPMQYNTTPPSSLALASSSSSVSLSSRRHLRYFLDLAAAFAYSNGLLMFDRHPLSSSSPSLFIKKRKKIVSEESEEGERRKLRRDVIRYEDVSLPLPYMPQAAPFTLFPSPFPRHLFCRAKRLAVPFNRLVDRLTCQPKLLLFLLRDVLEVDPFTRRLADICRRVYIQPMEPSSERRRIVRTQHELKERKDDRHGLSLSSKRTGELQGGGEEKDETSMFFFSSSFRRPPRNIQEDLRIHITRSDYMLDVSLTPKESIRPEQEKEGEKQEKEQIVRFDLKQVEINTIAASFAGLSGKVTKLHRILLRSLLTLGSRHSDGRTSLSSFSDTLYSLQGLHETAIKKEETVIDEIAPVNKPIKLLAEGLALGHAMYRRRYANDGLTDREERKKKNNGREEAEEEERKEKEREEEKERRKRRRGGACDSSRDFVVLFVCMEEERNEVDQRLLQIELTKSYGLHVYRATIPTLLSMWKTGELAILRDDADETLVRHDVLYDPDRAIPPGRLVLCRPAKTPGNSSFSSSTHTSSSLCREEEEEKRNTKGMYCNSSYQEIEKEEKCTKVSISSGTSSDSCGIEIYSEISIIYYRTCYSPDQYVNEEVWRLREVFESSHAIKIPSVPAQLAGTKKIQEVFSDEGLPLHLVPVEYLSPIREGRYKEEEEKENGEQKDEEKNKMTLLRGGHELSEQREQKKKNKKERSAKGGEEEREEEDSGKGRSGVLRVEEEDMESREEEKKKKFVWLLDYLLHGRENDRRKRTEEEQEIRREVQSVFQLQVDPSEAIHSSSSPSPSSSSPPCTSIEDEEDEEKQYEKRRRRRAREAVEGALRTSSSSLRECEERRDISSSSSPYFSSSSWLSCLSHEGSYILKPQREGGGNNIYGEEAENLLKTGSPEILKQFVLMKKMNSPHVPVLFVRADPSERTDGEEEGEEGERFLSNEEKKGEKEEEQAKQEKKKKDQGDLTRGRVEEESHSSTRRRRRCLRCTYSPGIQELGVFGVMVVEGVMAKEGEKERKKKSKESDGNEEMKREGASELSEEMKQEISSKEKEKKKEKIKKGDEKEIEDLRDRGLDEGWDDEDDSLIGSDNGSIEMMNRCAGWMVRTKASASHEGGVAAGFGALDSPLLLDDRLFETFLRVASHRR</sequence>
<evidence type="ECO:0000256" key="1">
    <source>
        <dbReference type="SAM" id="MobiDB-lite"/>
    </source>
</evidence>
<feature type="compositionally biased region" description="Low complexity" evidence="1">
    <location>
        <begin position="959"/>
        <end position="968"/>
    </location>
</feature>
<feature type="compositionally biased region" description="Low complexity" evidence="1">
    <location>
        <begin position="900"/>
        <end position="912"/>
    </location>
</feature>
<dbReference type="InterPro" id="IPR005615">
    <property type="entry name" value="Glutathione_synthase"/>
</dbReference>
<comment type="caution">
    <text evidence="3">The sequence shown here is derived from an EMBL/GenBank/DDBJ whole genome shotgun (WGS) entry which is preliminary data.</text>
</comment>
<feature type="compositionally biased region" description="Basic and acidic residues" evidence="1">
    <location>
        <begin position="867"/>
        <end position="884"/>
    </location>
</feature>
<feature type="region of interest" description="Disordered" evidence="1">
    <location>
        <begin position="86"/>
        <end position="136"/>
    </location>
</feature>
<feature type="domain" description="Glutathione synthase substrate-binding" evidence="2">
    <location>
        <begin position="695"/>
        <end position="741"/>
    </location>
</feature>
<dbReference type="InterPro" id="IPR037013">
    <property type="entry name" value="GSH-S_sub-bd_sf"/>
</dbReference>
<dbReference type="Gene3D" id="3.30.470.20">
    <property type="entry name" value="ATP-grasp fold, B domain"/>
    <property type="match status" value="2"/>
</dbReference>
<feature type="compositionally biased region" description="Polar residues" evidence="1">
    <location>
        <begin position="121"/>
        <end position="130"/>
    </location>
</feature>
<dbReference type="Gene3D" id="3.30.1490.50">
    <property type="match status" value="1"/>
</dbReference>
<dbReference type="InterPro" id="IPR016185">
    <property type="entry name" value="PreATP-grasp_dom_sf"/>
</dbReference>
<evidence type="ECO:0000313" key="3">
    <source>
        <dbReference type="EMBL" id="PHJ17608.1"/>
    </source>
</evidence>
<accession>A0A2C6KLV7</accession>
<dbReference type="PANTHER" id="PTHR11130:SF0">
    <property type="entry name" value="GLUTATHIONE SYNTHETASE"/>
    <property type="match status" value="1"/>
</dbReference>
<dbReference type="SUPFAM" id="SSF56059">
    <property type="entry name" value="Glutathione synthetase ATP-binding domain-like"/>
    <property type="match status" value="3"/>
</dbReference>
<feature type="compositionally biased region" description="Low complexity" evidence="1">
    <location>
        <begin position="636"/>
        <end position="647"/>
    </location>
</feature>
<evidence type="ECO:0000259" key="2">
    <source>
        <dbReference type="Pfam" id="PF03199"/>
    </source>
</evidence>
<feature type="region of interest" description="Disordered" evidence="1">
    <location>
        <begin position="771"/>
        <end position="851"/>
    </location>
</feature>